<dbReference type="PROSITE" id="PS00211">
    <property type="entry name" value="ABC_TRANSPORTER_1"/>
    <property type="match status" value="1"/>
</dbReference>
<dbReference type="InterPro" id="IPR003593">
    <property type="entry name" value="AAA+_ATPase"/>
</dbReference>
<dbReference type="InterPro" id="IPR017871">
    <property type="entry name" value="ABC_transporter-like_CS"/>
</dbReference>
<keyword evidence="8" id="KW-1185">Reference proteome</keyword>
<evidence type="ECO:0000256" key="3">
    <source>
        <dbReference type="ARBA" id="ARBA00022840"/>
    </source>
</evidence>
<proteinExistence type="predicted"/>
<dbReference type="InterPro" id="IPR037118">
    <property type="entry name" value="Val-tRNA_synth_C_sf"/>
</dbReference>
<dbReference type="OrthoDB" id="9801441at2"/>
<evidence type="ECO:0000256" key="4">
    <source>
        <dbReference type="SAM" id="Coils"/>
    </source>
</evidence>
<dbReference type="InterPro" id="IPR003439">
    <property type="entry name" value="ABC_transporter-like_ATP-bd"/>
</dbReference>
<feature type="compositionally biased region" description="Basic and acidic residues" evidence="5">
    <location>
        <begin position="550"/>
        <end position="577"/>
    </location>
</feature>
<evidence type="ECO:0000256" key="2">
    <source>
        <dbReference type="ARBA" id="ARBA00022741"/>
    </source>
</evidence>
<dbReference type="EMBL" id="LOEE01000032">
    <property type="protein sequence ID" value="KXG75649.1"/>
    <property type="molecule type" value="Genomic_DNA"/>
</dbReference>
<dbReference type="GO" id="GO:0003677">
    <property type="term" value="F:DNA binding"/>
    <property type="evidence" value="ECO:0007669"/>
    <property type="project" value="InterPro"/>
</dbReference>
<keyword evidence="4" id="KW-0175">Coiled coil</keyword>
<dbReference type="AlphaFoldDB" id="A0A140L524"/>
<evidence type="ECO:0000256" key="5">
    <source>
        <dbReference type="SAM" id="MobiDB-lite"/>
    </source>
</evidence>
<dbReference type="Proteomes" id="UP000070456">
    <property type="component" value="Unassembled WGS sequence"/>
</dbReference>
<dbReference type="GO" id="GO:0005524">
    <property type="term" value="F:ATP binding"/>
    <property type="evidence" value="ECO:0007669"/>
    <property type="project" value="UniProtKB-KW"/>
</dbReference>
<sequence length="638" mass="74105">MIILSCNNLSKSFGIDCILDHVSFSVSQGEKVGIVGANGAGKTTLFRILTGQYPYDEGDIYLSKNLSIGYLEQSAALAPENTIFQEALHVFDDLIAMEEKLRILEQQIATAGQHSDHDALQHLMEDYARLSEEFQNRNGYGYRSEIRGVLKGLGFCEEEFDQPIYQLSGGQKTRLHLAKLLLGKPDILMLDEPTNHLDIEATEWLEAFLKSYPGTILTISHDRYFLDEIANKIFEIEHRKLTIYNGNYSDYVEKKKILYEQKLKEYEEQQKEIARQEEMIRRFKQHGTEKLANRAKSREKRLEHMELVDKPLCYNKRTNIRFETRIKSGDDVLKAENLCKYFGENKLFENVSFDVHRGDKIGLIGPNGIGKSTLLKIILGKIDYNAGQIKTGYHVHLGYYDQEQSDLNLSNTVIDEIWKENILLTQTEVRTLLGSFLFSNDDVFKTIAYLSGGEKSRIALLKLMLSKANFLLMDEPTNHLDIASKEVLEEALINYDGTLLVISHDRYFLNKVTNKILELSPDGIKEYLGNYRYYQEKKREFQNPVVEETDGQKTKTQMKDEKRREREKREEAKKRKKEQESIETRIFMIEERMAELEALMCQEEVYANPQRSKEVHEETNALKEELEYLYGQWETYIE</sequence>
<protein>
    <submittedName>
        <fullName evidence="7">Putative ABC transporter ATP-binding protein YheS</fullName>
    </submittedName>
</protein>
<dbReference type="InterPro" id="IPR032524">
    <property type="entry name" value="ABC_tran_C"/>
</dbReference>
<dbReference type="SUPFAM" id="SSF52540">
    <property type="entry name" value="P-loop containing nucleoside triphosphate hydrolases"/>
    <property type="match status" value="2"/>
</dbReference>
<evidence type="ECO:0000313" key="8">
    <source>
        <dbReference type="Proteomes" id="UP000070456"/>
    </source>
</evidence>
<name>A0A140L524_9FIRM</name>
<dbReference type="InterPro" id="IPR032781">
    <property type="entry name" value="ABC_tran_Xtn"/>
</dbReference>
<accession>A0A140L524</accession>
<gene>
    <name evidence="7" type="primary">yheS</name>
    <name evidence="7" type="ORF">AN619_16450</name>
</gene>
<dbReference type="PANTHER" id="PTHR42855:SF2">
    <property type="entry name" value="DRUG RESISTANCE ABC TRANSPORTER,ATP-BINDING PROTEIN"/>
    <property type="match status" value="1"/>
</dbReference>
<dbReference type="Pfam" id="PF12848">
    <property type="entry name" value="ABC_tran_Xtn"/>
    <property type="match status" value="1"/>
</dbReference>
<feature type="domain" description="ABC transporter" evidence="6">
    <location>
        <begin position="4"/>
        <end position="263"/>
    </location>
</feature>
<dbReference type="GO" id="GO:0016887">
    <property type="term" value="F:ATP hydrolysis activity"/>
    <property type="evidence" value="ECO:0007669"/>
    <property type="project" value="InterPro"/>
</dbReference>
<dbReference type="Pfam" id="PF16326">
    <property type="entry name" value="ABC_tran_CTD"/>
    <property type="match status" value="1"/>
</dbReference>
<reference evidence="7 8" key="1">
    <citation type="submission" date="2015-12" db="EMBL/GenBank/DDBJ databases">
        <title>Draft genome sequence of the thermoanaerobe Thermotalea metallivorans, an isolate from the runoff channel of the Great Artesian Basin, Australia.</title>
        <authorList>
            <person name="Patel B.K."/>
        </authorList>
    </citation>
    <scope>NUCLEOTIDE SEQUENCE [LARGE SCALE GENOMIC DNA]</scope>
    <source>
        <strain evidence="7 8">B2-1</strain>
    </source>
</reference>
<evidence type="ECO:0000256" key="1">
    <source>
        <dbReference type="ARBA" id="ARBA00022737"/>
    </source>
</evidence>
<keyword evidence="3 7" id="KW-0067">ATP-binding</keyword>
<dbReference type="PROSITE" id="PS50893">
    <property type="entry name" value="ABC_TRANSPORTER_2"/>
    <property type="match status" value="2"/>
</dbReference>
<organism evidence="7 8">
    <name type="scientific">Thermotalea metallivorans</name>
    <dbReference type="NCBI Taxonomy" id="520762"/>
    <lineage>
        <taxon>Bacteria</taxon>
        <taxon>Bacillati</taxon>
        <taxon>Bacillota</taxon>
        <taxon>Clostridia</taxon>
        <taxon>Peptostreptococcales</taxon>
        <taxon>Thermotaleaceae</taxon>
        <taxon>Thermotalea</taxon>
    </lineage>
</organism>
<dbReference type="RefSeq" id="WP_068556234.1">
    <property type="nucleotide sequence ID" value="NZ_LOEE01000032.1"/>
</dbReference>
<dbReference type="PANTHER" id="PTHR42855">
    <property type="entry name" value="ABC TRANSPORTER ATP-BINDING SUBUNIT"/>
    <property type="match status" value="1"/>
</dbReference>
<evidence type="ECO:0000259" key="6">
    <source>
        <dbReference type="PROSITE" id="PS50893"/>
    </source>
</evidence>
<evidence type="ECO:0000313" key="7">
    <source>
        <dbReference type="EMBL" id="KXG75649.1"/>
    </source>
</evidence>
<dbReference type="STRING" id="520762.AN619_16450"/>
<dbReference type="Gene3D" id="1.10.287.380">
    <property type="entry name" value="Valyl-tRNA synthetase, C-terminal domain"/>
    <property type="match status" value="1"/>
</dbReference>
<dbReference type="Gene3D" id="3.40.50.300">
    <property type="entry name" value="P-loop containing nucleotide triphosphate hydrolases"/>
    <property type="match status" value="2"/>
</dbReference>
<comment type="caution">
    <text evidence="7">The sequence shown here is derived from an EMBL/GenBank/DDBJ whole genome shotgun (WGS) entry which is preliminary data.</text>
</comment>
<dbReference type="FunFam" id="3.40.50.300:FF:000309">
    <property type="entry name" value="ABC transporter ATP-binding protein"/>
    <property type="match status" value="1"/>
</dbReference>
<dbReference type="InterPro" id="IPR027417">
    <property type="entry name" value="P-loop_NTPase"/>
</dbReference>
<feature type="coiled-coil region" evidence="4">
    <location>
        <begin position="249"/>
        <end position="286"/>
    </location>
</feature>
<keyword evidence="1" id="KW-0677">Repeat</keyword>
<dbReference type="CDD" id="cd03221">
    <property type="entry name" value="ABCF_EF-3"/>
    <property type="match status" value="2"/>
</dbReference>
<dbReference type="Pfam" id="PF00005">
    <property type="entry name" value="ABC_tran"/>
    <property type="match status" value="2"/>
</dbReference>
<feature type="region of interest" description="Disordered" evidence="5">
    <location>
        <begin position="544"/>
        <end position="577"/>
    </location>
</feature>
<feature type="domain" description="ABC transporter" evidence="6">
    <location>
        <begin position="333"/>
        <end position="546"/>
    </location>
</feature>
<dbReference type="SMART" id="SM00382">
    <property type="entry name" value="AAA"/>
    <property type="match status" value="2"/>
</dbReference>
<dbReference type="FunFam" id="3.40.50.300:FF:000011">
    <property type="entry name" value="Putative ABC transporter ATP-binding component"/>
    <property type="match status" value="1"/>
</dbReference>
<keyword evidence="2" id="KW-0547">Nucleotide-binding</keyword>
<dbReference type="InterPro" id="IPR051309">
    <property type="entry name" value="ABCF_ATPase"/>
</dbReference>